<dbReference type="GO" id="GO:0016763">
    <property type="term" value="F:pentosyltransferase activity"/>
    <property type="evidence" value="ECO:0007669"/>
    <property type="project" value="TreeGrafter"/>
</dbReference>
<feature type="transmembrane region" description="Helical" evidence="8">
    <location>
        <begin position="136"/>
        <end position="154"/>
    </location>
</feature>
<accession>A0A7X2TL66</accession>
<keyword evidence="2" id="KW-1003">Cell membrane</keyword>
<evidence type="ECO:0000256" key="1">
    <source>
        <dbReference type="ARBA" id="ARBA00004651"/>
    </source>
</evidence>
<keyword evidence="5 8" id="KW-0812">Transmembrane</keyword>
<feature type="transmembrane region" description="Helical" evidence="8">
    <location>
        <begin position="450"/>
        <end position="471"/>
    </location>
</feature>
<evidence type="ECO:0000256" key="7">
    <source>
        <dbReference type="ARBA" id="ARBA00023136"/>
    </source>
</evidence>
<evidence type="ECO:0000256" key="8">
    <source>
        <dbReference type="SAM" id="Phobius"/>
    </source>
</evidence>
<keyword evidence="4" id="KW-0808">Transferase</keyword>
<feature type="transmembrane region" description="Helical" evidence="8">
    <location>
        <begin position="103"/>
        <end position="124"/>
    </location>
</feature>
<protein>
    <submittedName>
        <fullName evidence="9">DUF2142 domain-containing protein</fullName>
    </submittedName>
</protein>
<keyword evidence="3" id="KW-0328">Glycosyltransferase</keyword>
<reference evidence="9 10" key="1">
    <citation type="submission" date="2019-08" db="EMBL/GenBank/DDBJ databases">
        <title>In-depth cultivation of the pig gut microbiome towards novel bacterial diversity and tailored functional studies.</title>
        <authorList>
            <person name="Wylensek D."/>
            <person name="Hitch T.C.A."/>
            <person name="Clavel T."/>
        </authorList>
    </citation>
    <scope>NUCLEOTIDE SEQUENCE [LARGE SCALE GENOMIC DNA]</scope>
    <source>
        <strain evidence="9 10">BSM-380-WT-5A</strain>
    </source>
</reference>
<dbReference type="InterPro" id="IPR018674">
    <property type="entry name" value="DUF2142_membrane"/>
</dbReference>
<keyword evidence="10" id="KW-1185">Reference proteome</keyword>
<name>A0A7X2TL66_9FIRM</name>
<comment type="subcellular location">
    <subcellularLocation>
        <location evidence="1">Cell membrane</location>
        <topology evidence="1">Multi-pass membrane protein</topology>
    </subcellularLocation>
</comment>
<proteinExistence type="predicted"/>
<evidence type="ECO:0000256" key="2">
    <source>
        <dbReference type="ARBA" id="ARBA00022475"/>
    </source>
</evidence>
<evidence type="ECO:0000313" key="10">
    <source>
        <dbReference type="Proteomes" id="UP000440513"/>
    </source>
</evidence>
<dbReference type="GO" id="GO:0009103">
    <property type="term" value="P:lipopolysaccharide biosynthetic process"/>
    <property type="evidence" value="ECO:0007669"/>
    <property type="project" value="UniProtKB-ARBA"/>
</dbReference>
<keyword evidence="7 8" id="KW-0472">Membrane</keyword>
<evidence type="ECO:0000313" key="9">
    <source>
        <dbReference type="EMBL" id="MST67133.1"/>
    </source>
</evidence>
<sequence length="476" mass="54827">MKKTVKTVKKGYAIWIFVLLVFVFYLSWALAAPFDASPDESMRYQIVEFIVKHGTLPDGRDPEIRNANWGISYAFNPILPYMAGAVFAKVVQVFTDSFRATVIAARMVNVLLGCGMAWFTWKIGELLFQKKETGRLFAVLVCFLPGTCFLFSYINTDGLALLTTAWILYCWCRACKEGWTLKVCVQMGIAMGLCMLSYYNAYGYLLMSAVFFAGCMMKCGEQKWDWQQLLKKGCLMLGIVFLVAGWWFIRSGILYDGDFLGMKTSSIYAEKYAIDELKPSNRVLPVNMGMSVLDMIWWVPGEWQHNWLVTVLVSFVGTFGHLDIFMPYLWSKVYLIVFAVGILGNSWRLRREFCLTTEFVKKEKKADADGILITEIWRKNRWWNMRNWMHICMVGAMVIPVGLLVYYAYASDFQAQGRYIMPMALPFFYFVTLGYENWSEKLIRNEKISIWICRIGQGTAAISVLLTYVLVYRAAY</sequence>
<comment type="caution">
    <text evidence="9">The sequence shown here is derived from an EMBL/GenBank/DDBJ whole genome shotgun (WGS) entry which is preliminary data.</text>
</comment>
<evidence type="ECO:0000256" key="6">
    <source>
        <dbReference type="ARBA" id="ARBA00022989"/>
    </source>
</evidence>
<dbReference type="PANTHER" id="PTHR33908">
    <property type="entry name" value="MANNOSYLTRANSFERASE YKCB-RELATED"/>
    <property type="match status" value="1"/>
</dbReference>
<dbReference type="GO" id="GO:0005886">
    <property type="term" value="C:plasma membrane"/>
    <property type="evidence" value="ECO:0007669"/>
    <property type="project" value="UniProtKB-SubCell"/>
</dbReference>
<gene>
    <name evidence="9" type="ORF">FYJ57_10480</name>
</gene>
<dbReference type="AlphaFoldDB" id="A0A7X2TL66"/>
<feature type="transmembrane region" description="Helical" evidence="8">
    <location>
        <begin position="419"/>
        <end position="438"/>
    </location>
</feature>
<keyword evidence="6 8" id="KW-1133">Transmembrane helix</keyword>
<feature type="transmembrane region" description="Helical" evidence="8">
    <location>
        <begin position="324"/>
        <end position="343"/>
    </location>
</feature>
<feature type="transmembrane region" description="Helical" evidence="8">
    <location>
        <begin position="201"/>
        <end position="217"/>
    </location>
</feature>
<evidence type="ECO:0000256" key="4">
    <source>
        <dbReference type="ARBA" id="ARBA00022679"/>
    </source>
</evidence>
<organism evidence="9 10">
    <name type="scientific">Oliverpabstia intestinalis</name>
    <dbReference type="NCBI Taxonomy" id="2606633"/>
    <lineage>
        <taxon>Bacteria</taxon>
        <taxon>Bacillati</taxon>
        <taxon>Bacillota</taxon>
        <taxon>Clostridia</taxon>
        <taxon>Lachnospirales</taxon>
        <taxon>Lachnospiraceae</taxon>
        <taxon>Oliverpabstia</taxon>
    </lineage>
</organism>
<feature type="transmembrane region" description="Helical" evidence="8">
    <location>
        <begin position="388"/>
        <end position="407"/>
    </location>
</feature>
<dbReference type="RefSeq" id="WP_154432584.1">
    <property type="nucleotide sequence ID" value="NZ_JBQHRC010000001.1"/>
</dbReference>
<dbReference type="Pfam" id="PF09913">
    <property type="entry name" value="DUF2142"/>
    <property type="match status" value="1"/>
</dbReference>
<dbReference type="Proteomes" id="UP000440513">
    <property type="component" value="Unassembled WGS sequence"/>
</dbReference>
<feature type="transmembrane region" description="Helical" evidence="8">
    <location>
        <begin position="229"/>
        <end position="249"/>
    </location>
</feature>
<dbReference type="PANTHER" id="PTHR33908:SF11">
    <property type="entry name" value="MEMBRANE PROTEIN"/>
    <property type="match status" value="1"/>
</dbReference>
<feature type="transmembrane region" description="Helical" evidence="8">
    <location>
        <begin position="12"/>
        <end position="34"/>
    </location>
</feature>
<evidence type="ECO:0000256" key="5">
    <source>
        <dbReference type="ARBA" id="ARBA00022692"/>
    </source>
</evidence>
<dbReference type="InterPro" id="IPR050297">
    <property type="entry name" value="LipidA_mod_glycosyltrf_83"/>
</dbReference>
<evidence type="ECO:0000256" key="3">
    <source>
        <dbReference type="ARBA" id="ARBA00022676"/>
    </source>
</evidence>
<dbReference type="EMBL" id="VUMS01000018">
    <property type="protein sequence ID" value="MST67133.1"/>
    <property type="molecule type" value="Genomic_DNA"/>
</dbReference>